<keyword evidence="1" id="KW-0472">Membrane</keyword>
<keyword evidence="3" id="KW-1185">Reference proteome</keyword>
<evidence type="ECO:0000256" key="1">
    <source>
        <dbReference type="SAM" id="Phobius"/>
    </source>
</evidence>
<feature type="transmembrane region" description="Helical" evidence="1">
    <location>
        <begin position="130"/>
        <end position="153"/>
    </location>
</feature>
<comment type="caution">
    <text evidence="2">The sequence shown here is derived from an EMBL/GenBank/DDBJ whole genome shotgun (WGS) entry which is preliminary data.</text>
</comment>
<evidence type="ECO:0000313" key="3">
    <source>
        <dbReference type="Proteomes" id="UP001295684"/>
    </source>
</evidence>
<keyword evidence="1" id="KW-0812">Transmembrane</keyword>
<feature type="transmembrane region" description="Helical" evidence="1">
    <location>
        <begin position="209"/>
        <end position="227"/>
    </location>
</feature>
<reference evidence="2" key="1">
    <citation type="submission" date="2023-07" db="EMBL/GenBank/DDBJ databases">
        <authorList>
            <consortium name="AG Swart"/>
            <person name="Singh M."/>
            <person name="Singh A."/>
            <person name="Seah K."/>
            <person name="Emmerich C."/>
        </authorList>
    </citation>
    <scope>NUCLEOTIDE SEQUENCE</scope>
    <source>
        <strain evidence="2">DP1</strain>
    </source>
</reference>
<name>A0AAD1XQ63_EUPCR</name>
<protein>
    <submittedName>
        <fullName evidence="2">Uncharacterized protein</fullName>
    </submittedName>
</protein>
<dbReference type="EMBL" id="CAMPGE010018381">
    <property type="protein sequence ID" value="CAI2376799.1"/>
    <property type="molecule type" value="Genomic_DNA"/>
</dbReference>
<evidence type="ECO:0000313" key="2">
    <source>
        <dbReference type="EMBL" id="CAI2376799.1"/>
    </source>
</evidence>
<proteinExistence type="predicted"/>
<keyword evidence="1" id="KW-1133">Transmembrane helix</keyword>
<gene>
    <name evidence="2" type="ORF">ECRASSUSDP1_LOCUS18176</name>
</gene>
<feature type="transmembrane region" description="Helical" evidence="1">
    <location>
        <begin position="173"/>
        <end position="197"/>
    </location>
</feature>
<sequence length="272" mass="31676">MKCFQEIHYDPLGCRSQCSYCICCILDKWDEASEYDIDLRKRCVCGNAITQNSVKSFKTLMEDYGSEEERRRLRTLCQAEAVNLQEEDANHPFFAEEGIEIREDSSIFGLIIRAIVKWINIFINKENSPLIYNILFANSSSFKLLILILLAEIANCTNSDLMQSITQKIRPLYFFWIIYKQVAIFFNDITPICLKSVLMHSLRITKRELLCCGFILYALLYCFIQYTNSLIYDLHSPPVSLIVLSTLAFFVANEVSYKISGEELFVYHRRSY</sequence>
<organism evidence="2 3">
    <name type="scientific">Euplotes crassus</name>
    <dbReference type="NCBI Taxonomy" id="5936"/>
    <lineage>
        <taxon>Eukaryota</taxon>
        <taxon>Sar</taxon>
        <taxon>Alveolata</taxon>
        <taxon>Ciliophora</taxon>
        <taxon>Intramacronucleata</taxon>
        <taxon>Spirotrichea</taxon>
        <taxon>Hypotrichia</taxon>
        <taxon>Euplotida</taxon>
        <taxon>Euplotidae</taxon>
        <taxon>Moneuplotes</taxon>
    </lineage>
</organism>
<dbReference type="Proteomes" id="UP001295684">
    <property type="component" value="Unassembled WGS sequence"/>
</dbReference>
<accession>A0AAD1XQ63</accession>
<dbReference type="AlphaFoldDB" id="A0AAD1XQ63"/>
<feature type="transmembrane region" description="Helical" evidence="1">
    <location>
        <begin position="239"/>
        <end position="260"/>
    </location>
</feature>